<feature type="domain" description="DUF6536" evidence="2">
    <location>
        <begin position="38"/>
        <end position="190"/>
    </location>
</feature>
<organism evidence="3 4">
    <name type="scientific">Pseudocercospora fuligena</name>
    <dbReference type="NCBI Taxonomy" id="685502"/>
    <lineage>
        <taxon>Eukaryota</taxon>
        <taxon>Fungi</taxon>
        <taxon>Dikarya</taxon>
        <taxon>Ascomycota</taxon>
        <taxon>Pezizomycotina</taxon>
        <taxon>Dothideomycetes</taxon>
        <taxon>Dothideomycetidae</taxon>
        <taxon>Mycosphaerellales</taxon>
        <taxon>Mycosphaerellaceae</taxon>
        <taxon>Pseudocercospora</taxon>
    </lineage>
</organism>
<keyword evidence="1" id="KW-1133">Transmembrane helix</keyword>
<protein>
    <recommendedName>
        <fullName evidence="2">DUF6536 domain-containing protein</fullName>
    </recommendedName>
</protein>
<evidence type="ECO:0000313" key="3">
    <source>
        <dbReference type="EMBL" id="KAF7198491.1"/>
    </source>
</evidence>
<dbReference type="Proteomes" id="UP000660729">
    <property type="component" value="Unassembled WGS sequence"/>
</dbReference>
<feature type="transmembrane region" description="Helical" evidence="1">
    <location>
        <begin position="40"/>
        <end position="64"/>
    </location>
</feature>
<comment type="caution">
    <text evidence="3">The sequence shown here is derived from an EMBL/GenBank/DDBJ whole genome shotgun (WGS) entry which is preliminary data.</text>
</comment>
<evidence type="ECO:0000256" key="1">
    <source>
        <dbReference type="SAM" id="Phobius"/>
    </source>
</evidence>
<sequence length="699" mass="77963">MAFAGIWQHYSQSSDVLWKFQSRVRRYNTWKAGRLQGWRFGVACWIATALVVLTANIILAIIVATTRPRVSGISIIYEGSCATVDRYSIALHLFINMLSTLLLAASNYTMQCLSAPTSKEIEAAHRAGMKLQIGVPSFHNLLNGIAKRRALVWMVLATSSLPIYLLYNSVIFKTTSANANDVALAGKEFVNELALDSYTHWPHSSTTVNETLGSLEGWARLVHALKDGADNVRNLTNAHCIAAYGKKSPQGYGPLLLVANTALNRSNVGIIANISDYTTQADMWWSTRIWNTTYNWLCSNYTEHCDVQNLTKNADAWTIGIDGNQFEVDYCIATEVSDRCKLQSSLHLLCAVILCNLLKVAAMLWTLLFEEGRALVTIGDAIAYFLGQPDSPPTRHSLESNEPRRWSRGASLRRWYSTITFGALILCKGCFLVYFAESELQNQLVGYTTFSLGFGATNPLTCINITAGLGDLSGLIVTVLLVNCPQVIFTTAYFLYNGLASSMLQAREWNRYYLRRRGLRVTRPIGKQRSTYFISLPYRYSLPLMIASGTMHWLISLSFFMGHIDIYSHAAENITRHDNKPLEAPGYVYNQVKSQAAYSTFPMLFVVLLGALMLAALIVLGFRKLDGRMPIVGSNSLAIANACKRPGDDEGAAYKKVSWGELEHEPEDECCRYFTSKLTVPPCEAREAERAMLMQAMRE</sequence>
<feature type="transmembrane region" description="Helical" evidence="1">
    <location>
        <begin position="540"/>
        <end position="561"/>
    </location>
</feature>
<dbReference type="AlphaFoldDB" id="A0A8H6RWM5"/>
<feature type="transmembrane region" description="Helical" evidence="1">
    <location>
        <begin position="150"/>
        <end position="167"/>
    </location>
</feature>
<feature type="transmembrane region" description="Helical" evidence="1">
    <location>
        <begin position="475"/>
        <end position="496"/>
    </location>
</feature>
<feature type="transmembrane region" description="Helical" evidence="1">
    <location>
        <begin position="601"/>
        <end position="622"/>
    </location>
</feature>
<evidence type="ECO:0000259" key="2">
    <source>
        <dbReference type="Pfam" id="PF20163"/>
    </source>
</evidence>
<feature type="transmembrane region" description="Helical" evidence="1">
    <location>
        <begin position="415"/>
        <end position="436"/>
    </location>
</feature>
<keyword evidence="1" id="KW-0812">Transmembrane</keyword>
<reference evidence="3" key="1">
    <citation type="submission" date="2020-04" db="EMBL/GenBank/DDBJ databases">
        <title>Draft genome resource of the tomato pathogen Pseudocercospora fuligena.</title>
        <authorList>
            <person name="Zaccaron A."/>
        </authorList>
    </citation>
    <scope>NUCLEOTIDE SEQUENCE</scope>
    <source>
        <strain evidence="3">PF001</strain>
    </source>
</reference>
<feature type="transmembrane region" description="Helical" evidence="1">
    <location>
        <begin position="346"/>
        <end position="368"/>
    </location>
</feature>
<keyword evidence="4" id="KW-1185">Reference proteome</keyword>
<feature type="transmembrane region" description="Helical" evidence="1">
    <location>
        <begin position="89"/>
        <end position="110"/>
    </location>
</feature>
<accession>A0A8H6RWM5</accession>
<dbReference type="InterPro" id="IPR046623">
    <property type="entry name" value="DUF6536"/>
</dbReference>
<dbReference type="PANTHER" id="PTHR35395:SF1">
    <property type="entry name" value="DUF6536 DOMAIN-CONTAINING PROTEIN"/>
    <property type="match status" value="1"/>
</dbReference>
<keyword evidence="1" id="KW-0472">Membrane</keyword>
<dbReference type="PANTHER" id="PTHR35395">
    <property type="entry name" value="DUF6536 DOMAIN-CONTAINING PROTEIN"/>
    <property type="match status" value="1"/>
</dbReference>
<dbReference type="OrthoDB" id="5429634at2759"/>
<name>A0A8H6RWM5_9PEZI</name>
<proteinExistence type="predicted"/>
<dbReference type="EMBL" id="JABCIY010000001">
    <property type="protein sequence ID" value="KAF7198491.1"/>
    <property type="molecule type" value="Genomic_DNA"/>
</dbReference>
<gene>
    <name evidence="3" type="ORF">HII31_00230</name>
</gene>
<evidence type="ECO:0000313" key="4">
    <source>
        <dbReference type="Proteomes" id="UP000660729"/>
    </source>
</evidence>
<dbReference type="Pfam" id="PF20163">
    <property type="entry name" value="DUF6536"/>
    <property type="match status" value="1"/>
</dbReference>